<feature type="region of interest" description="Disordered" evidence="1">
    <location>
        <begin position="1"/>
        <end position="37"/>
    </location>
</feature>
<evidence type="ECO:0000313" key="3">
    <source>
        <dbReference type="Proteomes" id="UP000014254"/>
    </source>
</evidence>
<proteinExistence type="predicted"/>
<evidence type="ECO:0000256" key="1">
    <source>
        <dbReference type="SAM" id="MobiDB-lite"/>
    </source>
</evidence>
<evidence type="ECO:0000313" key="2">
    <source>
        <dbReference type="EMBL" id="EPB86104.1"/>
    </source>
</evidence>
<feature type="compositionally biased region" description="Low complexity" evidence="1">
    <location>
        <begin position="11"/>
        <end position="22"/>
    </location>
</feature>
<dbReference type="Proteomes" id="UP000014254">
    <property type="component" value="Unassembled WGS sequence"/>
</dbReference>
<dbReference type="InParanoid" id="S2J8Y3"/>
<dbReference type="OrthoDB" id="10384644at2759"/>
<reference evidence="3" key="1">
    <citation type="submission" date="2013-05" db="EMBL/GenBank/DDBJ databases">
        <title>The Genome sequence of Mucor circinelloides f. circinelloides 1006PhL.</title>
        <authorList>
            <consortium name="The Broad Institute Genomics Platform"/>
            <person name="Cuomo C."/>
            <person name="Earl A."/>
            <person name="Findley K."/>
            <person name="Lee S.C."/>
            <person name="Walker B."/>
            <person name="Young S."/>
            <person name="Zeng Q."/>
            <person name="Gargeya S."/>
            <person name="Fitzgerald M."/>
            <person name="Haas B."/>
            <person name="Abouelleil A."/>
            <person name="Allen A.W."/>
            <person name="Alvarado L."/>
            <person name="Arachchi H.M."/>
            <person name="Berlin A.M."/>
            <person name="Chapman S.B."/>
            <person name="Gainer-Dewar J."/>
            <person name="Goldberg J."/>
            <person name="Griggs A."/>
            <person name="Gujja S."/>
            <person name="Hansen M."/>
            <person name="Howarth C."/>
            <person name="Imamovic A."/>
            <person name="Ireland A."/>
            <person name="Larimer J."/>
            <person name="McCowan C."/>
            <person name="Murphy C."/>
            <person name="Pearson M."/>
            <person name="Poon T.W."/>
            <person name="Priest M."/>
            <person name="Roberts A."/>
            <person name="Saif S."/>
            <person name="Shea T."/>
            <person name="Sisk P."/>
            <person name="Sykes S."/>
            <person name="Wortman J."/>
            <person name="Nusbaum C."/>
            <person name="Birren B."/>
        </authorList>
    </citation>
    <scope>NUCLEOTIDE SEQUENCE [LARGE SCALE GENOMIC DNA]</scope>
    <source>
        <strain evidence="3">1006PhL</strain>
    </source>
</reference>
<protein>
    <submittedName>
        <fullName evidence="2">Uncharacterized protein</fullName>
    </submittedName>
</protein>
<feature type="compositionally biased region" description="Polar residues" evidence="1">
    <location>
        <begin position="26"/>
        <end position="37"/>
    </location>
</feature>
<sequence length="103" mass="10679">MEDISPPVCKSSLESHLSSSLEENSRGATTTLGSPSGTALAECSVVPSVAASTNNFPTDSAPPTTTAELDDVLGVATIRTKLEKQKNLNAQAVRGSPDEIFCE</sequence>
<dbReference type="EMBL" id="KE123996">
    <property type="protein sequence ID" value="EPB86104.1"/>
    <property type="molecule type" value="Genomic_DNA"/>
</dbReference>
<dbReference type="VEuPathDB" id="FungiDB:HMPREF1544_07092"/>
<accession>S2J8Y3</accession>
<name>S2J8Y3_MUCC1</name>
<dbReference type="AlphaFoldDB" id="S2J8Y3"/>
<keyword evidence="3" id="KW-1185">Reference proteome</keyword>
<organism evidence="2 3">
    <name type="scientific">Mucor circinelloides f. circinelloides (strain 1006PhL)</name>
    <name type="common">Mucormycosis agent</name>
    <name type="synonym">Calyptromyces circinelloides</name>
    <dbReference type="NCBI Taxonomy" id="1220926"/>
    <lineage>
        <taxon>Eukaryota</taxon>
        <taxon>Fungi</taxon>
        <taxon>Fungi incertae sedis</taxon>
        <taxon>Mucoromycota</taxon>
        <taxon>Mucoromycotina</taxon>
        <taxon>Mucoromycetes</taxon>
        <taxon>Mucorales</taxon>
        <taxon>Mucorineae</taxon>
        <taxon>Mucoraceae</taxon>
        <taxon>Mucor</taxon>
    </lineage>
</organism>
<gene>
    <name evidence="2" type="ORF">HMPREF1544_07092</name>
</gene>